<keyword evidence="5" id="KW-0472">Membrane</keyword>
<sequence length="253" mass="28117">MSHAAPLQRLIGSLRSLARRPELRAGATSGVIMGVGDVICQTMQKTSQKPKVLTTEASSSPPSSDSELRRGSGFSRDHLQAQTDTDPQPNSNSVEQLWLSFVQDLDFQRTLRFAFVGLTLHGPYFLHGFRWLDATFGPSKSLQIAVAKTALGQAVVFPVYLGAFFTYMGKLEGKTWQECKVKLEQGFLPTYTSGCVFWPVANMFNFTMVPPTERVLYSNIVGLVWNSYLSYANSKVTQLRLLENEELPLRPGS</sequence>
<proteinExistence type="inferred from homology"/>
<dbReference type="GO" id="GO:0016020">
    <property type="term" value="C:membrane"/>
    <property type="evidence" value="ECO:0007669"/>
    <property type="project" value="UniProtKB-SubCell"/>
</dbReference>
<dbReference type="STRING" id="105231.A0A1Y1HSP1"/>
<evidence type="ECO:0000313" key="9">
    <source>
        <dbReference type="Proteomes" id="UP000054558"/>
    </source>
</evidence>
<reference evidence="8 9" key="1">
    <citation type="journal article" date="2014" name="Nat. Commun.">
        <title>Klebsormidium flaccidum genome reveals primary factors for plant terrestrial adaptation.</title>
        <authorList>
            <person name="Hori K."/>
            <person name="Maruyama F."/>
            <person name="Fujisawa T."/>
            <person name="Togashi T."/>
            <person name="Yamamoto N."/>
            <person name="Seo M."/>
            <person name="Sato S."/>
            <person name="Yamada T."/>
            <person name="Mori H."/>
            <person name="Tajima N."/>
            <person name="Moriyama T."/>
            <person name="Ikeuchi M."/>
            <person name="Watanabe M."/>
            <person name="Wada H."/>
            <person name="Kobayashi K."/>
            <person name="Saito M."/>
            <person name="Masuda T."/>
            <person name="Sasaki-Sekimoto Y."/>
            <person name="Mashiguchi K."/>
            <person name="Awai K."/>
            <person name="Shimojima M."/>
            <person name="Masuda S."/>
            <person name="Iwai M."/>
            <person name="Nobusawa T."/>
            <person name="Narise T."/>
            <person name="Kondo S."/>
            <person name="Saito H."/>
            <person name="Sato R."/>
            <person name="Murakawa M."/>
            <person name="Ihara Y."/>
            <person name="Oshima-Yamada Y."/>
            <person name="Ohtaka K."/>
            <person name="Satoh M."/>
            <person name="Sonobe K."/>
            <person name="Ishii M."/>
            <person name="Ohtani R."/>
            <person name="Kanamori-Sato M."/>
            <person name="Honoki R."/>
            <person name="Miyazaki D."/>
            <person name="Mochizuki H."/>
            <person name="Umetsu J."/>
            <person name="Higashi K."/>
            <person name="Shibata D."/>
            <person name="Kamiya Y."/>
            <person name="Sato N."/>
            <person name="Nakamura Y."/>
            <person name="Tabata S."/>
            <person name="Ida S."/>
            <person name="Kurokawa K."/>
            <person name="Ohta H."/>
        </authorList>
    </citation>
    <scope>NUCLEOTIDE SEQUENCE [LARGE SCALE GENOMIC DNA]</scope>
    <source>
        <strain evidence="8 9">NIES-2285</strain>
    </source>
</reference>
<keyword evidence="4" id="KW-1133">Transmembrane helix</keyword>
<evidence type="ECO:0000256" key="5">
    <source>
        <dbReference type="ARBA" id="ARBA00023136"/>
    </source>
</evidence>
<feature type="region of interest" description="Disordered" evidence="7">
    <location>
        <begin position="46"/>
        <end position="72"/>
    </location>
</feature>
<dbReference type="EMBL" id="DF236968">
    <property type="protein sequence ID" value="GAQ78838.1"/>
    <property type="molecule type" value="Genomic_DNA"/>
</dbReference>
<evidence type="ECO:0000256" key="4">
    <source>
        <dbReference type="ARBA" id="ARBA00022989"/>
    </source>
</evidence>
<evidence type="ECO:0000256" key="7">
    <source>
        <dbReference type="SAM" id="MobiDB-lite"/>
    </source>
</evidence>
<dbReference type="GO" id="GO:0005737">
    <property type="term" value="C:cytoplasm"/>
    <property type="evidence" value="ECO:0000318"/>
    <property type="project" value="GO_Central"/>
</dbReference>
<evidence type="ECO:0000313" key="8">
    <source>
        <dbReference type="EMBL" id="GAQ78838.1"/>
    </source>
</evidence>
<gene>
    <name evidence="8" type="ORF">KFL_000190550</name>
</gene>
<name>A0A1Y1HSP1_KLENI</name>
<evidence type="ECO:0000256" key="2">
    <source>
        <dbReference type="ARBA" id="ARBA00006824"/>
    </source>
</evidence>
<dbReference type="OMA" id="WGFRMID"/>
<dbReference type="PANTHER" id="PTHR11266">
    <property type="entry name" value="PEROXISOMAL MEMBRANE PROTEIN 2, PXMP2 MPV17"/>
    <property type="match status" value="1"/>
</dbReference>
<dbReference type="AlphaFoldDB" id="A0A1Y1HSP1"/>
<dbReference type="PANTHER" id="PTHR11266:SF116">
    <property type="entry name" value="MPV17-LIKE PROTEIN"/>
    <property type="match status" value="1"/>
</dbReference>
<dbReference type="OrthoDB" id="10267969at2759"/>
<evidence type="ECO:0000256" key="3">
    <source>
        <dbReference type="ARBA" id="ARBA00022692"/>
    </source>
</evidence>
<dbReference type="InterPro" id="IPR007248">
    <property type="entry name" value="Mpv17_PMP22"/>
</dbReference>
<keyword evidence="9" id="KW-1185">Reference proteome</keyword>
<comment type="subcellular location">
    <subcellularLocation>
        <location evidence="1">Membrane</location>
        <topology evidence="1">Multi-pass membrane protein</topology>
    </subcellularLocation>
</comment>
<accession>A0A1Y1HSP1</accession>
<protein>
    <submittedName>
        <fullName evidence="8">Mpv17-like protein</fullName>
    </submittedName>
</protein>
<comment type="similarity">
    <text evidence="2 6">Belongs to the peroxisomal membrane protein PXMP2/4 family.</text>
</comment>
<keyword evidence="3" id="KW-0812">Transmembrane</keyword>
<evidence type="ECO:0000256" key="6">
    <source>
        <dbReference type="RuleBase" id="RU363053"/>
    </source>
</evidence>
<organism evidence="8 9">
    <name type="scientific">Klebsormidium nitens</name>
    <name type="common">Green alga</name>
    <name type="synonym">Ulothrix nitens</name>
    <dbReference type="NCBI Taxonomy" id="105231"/>
    <lineage>
        <taxon>Eukaryota</taxon>
        <taxon>Viridiplantae</taxon>
        <taxon>Streptophyta</taxon>
        <taxon>Klebsormidiophyceae</taxon>
        <taxon>Klebsormidiales</taxon>
        <taxon>Klebsormidiaceae</taxon>
        <taxon>Klebsormidium</taxon>
    </lineage>
</organism>
<dbReference type="Pfam" id="PF04117">
    <property type="entry name" value="Mpv17_PMP22"/>
    <property type="match status" value="1"/>
</dbReference>
<evidence type="ECO:0000256" key="1">
    <source>
        <dbReference type="ARBA" id="ARBA00004141"/>
    </source>
</evidence>
<dbReference type="Proteomes" id="UP000054558">
    <property type="component" value="Unassembled WGS sequence"/>
</dbReference>